<evidence type="ECO:0000313" key="12">
    <source>
        <dbReference type="Proteomes" id="UP000001505"/>
    </source>
</evidence>
<dbReference type="InterPro" id="IPR036631">
    <property type="entry name" value="MGMT_N_sf"/>
</dbReference>
<dbReference type="InterPro" id="IPR036388">
    <property type="entry name" value="WH-like_DNA-bd_sf"/>
</dbReference>
<organism evidence="11 12">
    <name type="scientific">Waddlia chondrophila (strain ATCC VR-1470 / WSU 86-1044)</name>
    <dbReference type="NCBI Taxonomy" id="716544"/>
    <lineage>
        <taxon>Bacteria</taxon>
        <taxon>Pseudomonadati</taxon>
        <taxon>Chlamydiota</taxon>
        <taxon>Chlamydiia</taxon>
        <taxon>Parachlamydiales</taxon>
        <taxon>Waddliaceae</taxon>
        <taxon>Waddlia</taxon>
    </lineage>
</organism>
<keyword evidence="4 11" id="KW-0489">Methyltransferase</keyword>
<comment type="catalytic activity">
    <reaction evidence="8">
        <text>a 6-O-methyl-2'-deoxyguanosine in DNA + L-cysteinyl-[protein] = S-methyl-L-cysteinyl-[protein] + a 2'-deoxyguanosine in DNA</text>
        <dbReference type="Rhea" id="RHEA:24000"/>
        <dbReference type="Rhea" id="RHEA-COMP:10131"/>
        <dbReference type="Rhea" id="RHEA-COMP:10132"/>
        <dbReference type="Rhea" id="RHEA-COMP:11367"/>
        <dbReference type="Rhea" id="RHEA-COMP:11368"/>
        <dbReference type="ChEBI" id="CHEBI:29950"/>
        <dbReference type="ChEBI" id="CHEBI:82612"/>
        <dbReference type="ChEBI" id="CHEBI:85445"/>
        <dbReference type="ChEBI" id="CHEBI:85448"/>
        <dbReference type="EC" id="2.1.1.63"/>
    </reaction>
</comment>
<feature type="domain" description="Methylguanine DNA methyltransferase ribonuclease-like" evidence="10">
    <location>
        <begin position="37"/>
        <end position="111"/>
    </location>
</feature>
<evidence type="ECO:0000313" key="11">
    <source>
        <dbReference type="EMBL" id="ADI38022.1"/>
    </source>
</evidence>
<dbReference type="AlphaFoldDB" id="D6YV61"/>
<dbReference type="RefSeq" id="WP_013181743.1">
    <property type="nucleotide sequence ID" value="NC_014225.1"/>
</dbReference>
<dbReference type="HOGENOM" id="CLU_000445_52_2_0"/>
<dbReference type="STRING" id="716544.wcw_0654"/>
<comment type="catalytic activity">
    <reaction evidence="1">
        <text>a 4-O-methyl-thymidine in DNA + L-cysteinyl-[protein] = a thymidine in DNA + S-methyl-L-cysteinyl-[protein]</text>
        <dbReference type="Rhea" id="RHEA:53428"/>
        <dbReference type="Rhea" id="RHEA-COMP:10131"/>
        <dbReference type="Rhea" id="RHEA-COMP:10132"/>
        <dbReference type="Rhea" id="RHEA-COMP:13555"/>
        <dbReference type="Rhea" id="RHEA-COMP:13556"/>
        <dbReference type="ChEBI" id="CHEBI:29950"/>
        <dbReference type="ChEBI" id="CHEBI:82612"/>
        <dbReference type="ChEBI" id="CHEBI:137386"/>
        <dbReference type="ChEBI" id="CHEBI:137387"/>
        <dbReference type="EC" id="2.1.1.63"/>
    </reaction>
</comment>
<dbReference type="PANTHER" id="PTHR10815">
    <property type="entry name" value="METHYLATED-DNA--PROTEIN-CYSTEINE METHYLTRANSFERASE"/>
    <property type="match status" value="1"/>
</dbReference>
<comment type="similarity">
    <text evidence="2">Belongs to the MGMT family.</text>
</comment>
<dbReference type="InterPro" id="IPR036217">
    <property type="entry name" value="MethylDNA_cys_MeTrfase_DNAb"/>
</dbReference>
<reference evidence="11 12" key="1">
    <citation type="journal article" date="2010" name="PLoS ONE">
        <title>The Waddlia genome: a window into chlamydial biology.</title>
        <authorList>
            <person name="Bertelli C."/>
            <person name="Collyn F."/>
            <person name="Croxatto A."/>
            <person name="Ruckert C."/>
            <person name="Polkinghorne A."/>
            <person name="Kebbi-Beghdadi C."/>
            <person name="Goesmann A."/>
            <person name="Vaughan L."/>
            <person name="Greub G."/>
        </authorList>
    </citation>
    <scope>NUCLEOTIDE SEQUENCE [LARGE SCALE GENOMIC DNA]</scope>
    <source>
        <strain evidence="12">ATCC VR-1470 / WSU 86-1044</strain>
    </source>
</reference>
<sequence>MIQTQLPANSKFIDSLSKMMNSPPSKTSAAKIFHSSWIDSPLGTMLAIADENALCLLEFTERKKLERKIEQLKKHTNSKIIQGKTKPIHSIEKELSLYFSGKCSDFNTPIQMMGTPFQRCVWEELCRIPTGETRSYREVAEAIGKPTGSRAVAQANGSNQLAIIIPCHRVINANGKLGGYGGGIHRKEWMLNHEKMLRKRTG</sequence>
<dbReference type="PANTHER" id="PTHR10815:SF5">
    <property type="entry name" value="METHYLATED-DNA--PROTEIN-CYSTEINE METHYLTRANSFERASE"/>
    <property type="match status" value="1"/>
</dbReference>
<keyword evidence="6" id="KW-0227">DNA damage</keyword>
<dbReference type="Proteomes" id="UP000001505">
    <property type="component" value="Chromosome"/>
</dbReference>
<gene>
    <name evidence="11" type="ordered locus">wcw_0654</name>
</gene>
<dbReference type="GO" id="GO:0032259">
    <property type="term" value="P:methylation"/>
    <property type="evidence" value="ECO:0007669"/>
    <property type="project" value="UniProtKB-KW"/>
</dbReference>
<dbReference type="OrthoDB" id="9783680at2"/>
<dbReference type="EMBL" id="CP001928">
    <property type="protein sequence ID" value="ADI38022.1"/>
    <property type="molecule type" value="Genomic_DNA"/>
</dbReference>
<dbReference type="CDD" id="cd06445">
    <property type="entry name" value="ATase"/>
    <property type="match status" value="1"/>
</dbReference>
<dbReference type="Gene3D" id="1.10.10.10">
    <property type="entry name" value="Winged helix-like DNA-binding domain superfamily/Winged helix DNA-binding domain"/>
    <property type="match status" value="1"/>
</dbReference>
<evidence type="ECO:0000256" key="6">
    <source>
        <dbReference type="ARBA" id="ARBA00022763"/>
    </source>
</evidence>
<keyword evidence="7" id="KW-0234">DNA repair</keyword>
<dbReference type="Pfam" id="PF02870">
    <property type="entry name" value="Methyltransf_1N"/>
    <property type="match status" value="1"/>
</dbReference>
<dbReference type="InterPro" id="IPR008332">
    <property type="entry name" value="MethylG_MeTrfase_N"/>
</dbReference>
<protein>
    <recommendedName>
        <fullName evidence="3">methylated-DNA--[protein]-cysteine S-methyltransferase</fullName>
        <ecNumber evidence="3">2.1.1.63</ecNumber>
    </recommendedName>
</protein>
<dbReference type="PROSITE" id="PS00374">
    <property type="entry name" value="MGMT"/>
    <property type="match status" value="1"/>
</dbReference>
<evidence type="ECO:0000256" key="7">
    <source>
        <dbReference type="ARBA" id="ARBA00023204"/>
    </source>
</evidence>
<keyword evidence="12" id="KW-1185">Reference proteome</keyword>
<evidence type="ECO:0000256" key="2">
    <source>
        <dbReference type="ARBA" id="ARBA00008711"/>
    </source>
</evidence>
<accession>D6YV61</accession>
<name>D6YV61_WADCW</name>
<dbReference type="Pfam" id="PF01035">
    <property type="entry name" value="DNA_binding_1"/>
    <property type="match status" value="1"/>
</dbReference>
<dbReference type="EC" id="2.1.1.63" evidence="3"/>
<dbReference type="GO" id="GO:0006281">
    <property type="term" value="P:DNA repair"/>
    <property type="evidence" value="ECO:0007669"/>
    <property type="project" value="UniProtKB-KW"/>
</dbReference>
<proteinExistence type="inferred from homology"/>
<dbReference type="GO" id="GO:0003908">
    <property type="term" value="F:methylated-DNA-[protein]-cysteine S-methyltransferase activity"/>
    <property type="evidence" value="ECO:0007669"/>
    <property type="project" value="UniProtKB-EC"/>
</dbReference>
<evidence type="ECO:0000256" key="1">
    <source>
        <dbReference type="ARBA" id="ARBA00001286"/>
    </source>
</evidence>
<evidence type="ECO:0000256" key="3">
    <source>
        <dbReference type="ARBA" id="ARBA00011918"/>
    </source>
</evidence>
<dbReference type="Gene3D" id="3.30.160.70">
    <property type="entry name" value="Methylated DNA-protein cysteine methyltransferase domain"/>
    <property type="match status" value="1"/>
</dbReference>
<feature type="domain" description="Methylated-DNA-[protein]-cysteine S-methyltransferase DNA binding" evidence="9">
    <location>
        <begin position="116"/>
        <end position="195"/>
    </location>
</feature>
<dbReference type="NCBIfam" id="TIGR00589">
    <property type="entry name" value="ogt"/>
    <property type="match status" value="1"/>
</dbReference>
<dbReference type="KEGG" id="wch:wcw_0654"/>
<evidence type="ECO:0000259" key="9">
    <source>
        <dbReference type="Pfam" id="PF01035"/>
    </source>
</evidence>
<dbReference type="eggNOG" id="COG0350">
    <property type="taxonomic scope" value="Bacteria"/>
</dbReference>
<dbReference type="SUPFAM" id="SSF53155">
    <property type="entry name" value="Methylated DNA-protein cysteine methyltransferase domain"/>
    <property type="match status" value="1"/>
</dbReference>
<dbReference type="InterPro" id="IPR014048">
    <property type="entry name" value="MethylDNA_cys_MeTrfase_DNA-bd"/>
</dbReference>
<dbReference type="SUPFAM" id="SSF46767">
    <property type="entry name" value="Methylated DNA-protein cysteine methyltransferase, C-terminal domain"/>
    <property type="match status" value="1"/>
</dbReference>
<evidence type="ECO:0000256" key="4">
    <source>
        <dbReference type="ARBA" id="ARBA00022603"/>
    </source>
</evidence>
<dbReference type="FunFam" id="1.10.10.10:FF:000214">
    <property type="entry name" value="Methylated-DNA--protein-cysteine methyltransferase"/>
    <property type="match status" value="1"/>
</dbReference>
<keyword evidence="5 11" id="KW-0808">Transferase</keyword>
<evidence type="ECO:0000259" key="10">
    <source>
        <dbReference type="Pfam" id="PF02870"/>
    </source>
</evidence>
<evidence type="ECO:0000256" key="5">
    <source>
        <dbReference type="ARBA" id="ARBA00022679"/>
    </source>
</evidence>
<dbReference type="InterPro" id="IPR001497">
    <property type="entry name" value="MethylDNA_cys_MeTrfase_AS"/>
</dbReference>
<evidence type="ECO:0000256" key="8">
    <source>
        <dbReference type="ARBA" id="ARBA00049348"/>
    </source>
</evidence>